<reference evidence="7" key="2">
    <citation type="submission" date="2015-02" db="UniProtKB">
        <authorList>
            <consortium name="EnsemblMetazoa"/>
        </authorList>
    </citation>
    <scope>IDENTIFICATION</scope>
</reference>
<keyword evidence="8" id="KW-1185">Reference proteome</keyword>
<evidence type="ECO:0000313" key="7">
    <source>
        <dbReference type="EnsemblMetazoa" id="SMAR010199-PA"/>
    </source>
</evidence>
<dbReference type="OMA" id="PFYVDMG"/>
<evidence type="ECO:0000256" key="2">
    <source>
        <dbReference type="ARBA" id="ARBA00022448"/>
    </source>
</evidence>
<evidence type="ECO:0000256" key="4">
    <source>
        <dbReference type="ARBA" id="ARBA00022989"/>
    </source>
</evidence>
<dbReference type="STRING" id="126957.T1J909"/>
<name>T1J909_STRMM</name>
<dbReference type="InterPro" id="IPR036259">
    <property type="entry name" value="MFS_trans_sf"/>
</dbReference>
<dbReference type="Proteomes" id="UP000014500">
    <property type="component" value="Unassembled WGS sequence"/>
</dbReference>
<evidence type="ECO:0000256" key="6">
    <source>
        <dbReference type="SAM" id="Phobius"/>
    </source>
</evidence>
<feature type="transmembrane region" description="Helical" evidence="6">
    <location>
        <begin position="365"/>
        <end position="386"/>
    </location>
</feature>
<dbReference type="Pfam" id="PF07690">
    <property type="entry name" value="MFS_1"/>
    <property type="match status" value="1"/>
</dbReference>
<dbReference type="AlphaFoldDB" id="T1J909"/>
<feature type="transmembrane region" description="Helical" evidence="6">
    <location>
        <begin position="438"/>
        <end position="458"/>
    </location>
</feature>
<dbReference type="PANTHER" id="PTHR12778:SF10">
    <property type="entry name" value="MAJOR FACILITATOR SUPERFAMILY DOMAIN-CONTAINING PROTEIN 3"/>
    <property type="match status" value="1"/>
</dbReference>
<keyword evidence="3 6" id="KW-0812">Transmembrane</keyword>
<dbReference type="InterPro" id="IPR011701">
    <property type="entry name" value="MFS"/>
</dbReference>
<dbReference type="InterPro" id="IPR004752">
    <property type="entry name" value="AmpG_permease/AT-1"/>
</dbReference>
<dbReference type="EnsemblMetazoa" id="SMAR010199-RA">
    <property type="protein sequence ID" value="SMAR010199-PA"/>
    <property type="gene ID" value="SMAR010199"/>
</dbReference>
<dbReference type="Gene3D" id="1.20.1250.20">
    <property type="entry name" value="MFS general substrate transporter like domains"/>
    <property type="match status" value="1"/>
</dbReference>
<feature type="transmembrane region" description="Helical" evidence="6">
    <location>
        <begin position="334"/>
        <end position="353"/>
    </location>
</feature>
<accession>T1J909</accession>
<dbReference type="PANTHER" id="PTHR12778">
    <property type="entry name" value="SOLUTE CARRIER FAMILY 33 ACETYL-COA TRANSPORTER -RELATED"/>
    <property type="match status" value="1"/>
</dbReference>
<sequence length="494" mass="55656">MAAYILVKQLTSLKMMQNDAETPRLEKKCTITKVSFLLMLYFVQGLPFGLQEKFLPIYFRVKGYDYTRIFFFRLIHLPWMCKMLWAPFVDQIENKRKCVAITLFLLTLCNLLASYMDPDNCMRIAAAMLLINFVVSFQDVALDTLALTILSDSELGQGNSAQVIGYKLGMTVGSGGFAYMTFQWGLQSVFLLMAVMQLWALGGFILSKAFKKPSVGIFPIPLLSVAASKETWNKASKQSLQNELKQRKSNLSESQFPAEPPMCLSAVFPRNISPPKSASRNFLSSQYSYTRLFQIRGTPWLIFFVLTYKLGEAGVLSMFPLFLVDAGIQEDIVFWWNGIVGHLASILGSIVGGQLSSNRNTIFQNLVYFCIVRFALILFLTLVVLGTNEPFQDHRDSIKLMCSLMCLTFLSFVSGLITTITFTLMMMSSQKAPRNYQAFYYSALSTMEVAGKLAFIIGMGPLIDQYGEDVSFLTCFVISLAQLPILSFYPDILR</sequence>
<evidence type="ECO:0000256" key="1">
    <source>
        <dbReference type="ARBA" id="ARBA00004141"/>
    </source>
</evidence>
<dbReference type="PhylomeDB" id="T1J909"/>
<feature type="transmembrane region" description="Helical" evidence="6">
    <location>
        <begin position="122"/>
        <end position="142"/>
    </location>
</feature>
<reference evidence="8" key="1">
    <citation type="submission" date="2011-05" db="EMBL/GenBank/DDBJ databases">
        <authorList>
            <person name="Richards S.R."/>
            <person name="Qu J."/>
            <person name="Jiang H."/>
            <person name="Jhangiani S.N."/>
            <person name="Agravi P."/>
            <person name="Goodspeed R."/>
            <person name="Gross S."/>
            <person name="Mandapat C."/>
            <person name="Jackson L."/>
            <person name="Mathew T."/>
            <person name="Pu L."/>
            <person name="Thornton R."/>
            <person name="Saada N."/>
            <person name="Wilczek-Boney K.B."/>
            <person name="Lee S."/>
            <person name="Kovar C."/>
            <person name="Wu Y."/>
            <person name="Scherer S.E."/>
            <person name="Worley K.C."/>
            <person name="Muzny D.M."/>
            <person name="Gibbs R."/>
        </authorList>
    </citation>
    <scope>NUCLEOTIDE SEQUENCE</scope>
    <source>
        <strain evidence="8">Brora</strain>
    </source>
</reference>
<feature type="transmembrane region" description="Helical" evidence="6">
    <location>
        <begin position="470"/>
        <end position="489"/>
    </location>
</feature>
<feature type="transmembrane region" description="Helical" evidence="6">
    <location>
        <begin position="98"/>
        <end position="116"/>
    </location>
</feature>
<feature type="transmembrane region" description="Helical" evidence="6">
    <location>
        <begin position="188"/>
        <end position="206"/>
    </location>
</feature>
<dbReference type="GO" id="GO:0022857">
    <property type="term" value="F:transmembrane transporter activity"/>
    <property type="evidence" value="ECO:0007669"/>
    <property type="project" value="InterPro"/>
</dbReference>
<dbReference type="eggNOG" id="KOG3574">
    <property type="taxonomic scope" value="Eukaryota"/>
</dbReference>
<dbReference type="GO" id="GO:0016020">
    <property type="term" value="C:membrane"/>
    <property type="evidence" value="ECO:0007669"/>
    <property type="project" value="UniProtKB-SubCell"/>
</dbReference>
<keyword evidence="2" id="KW-0813">Transport</keyword>
<comment type="subcellular location">
    <subcellularLocation>
        <location evidence="1">Membrane</location>
        <topology evidence="1">Multi-pass membrane protein</topology>
    </subcellularLocation>
</comment>
<organism evidence="7 8">
    <name type="scientific">Strigamia maritima</name>
    <name type="common">European centipede</name>
    <name type="synonym">Geophilus maritimus</name>
    <dbReference type="NCBI Taxonomy" id="126957"/>
    <lineage>
        <taxon>Eukaryota</taxon>
        <taxon>Metazoa</taxon>
        <taxon>Ecdysozoa</taxon>
        <taxon>Arthropoda</taxon>
        <taxon>Myriapoda</taxon>
        <taxon>Chilopoda</taxon>
        <taxon>Pleurostigmophora</taxon>
        <taxon>Geophilomorpha</taxon>
        <taxon>Linotaeniidae</taxon>
        <taxon>Strigamia</taxon>
    </lineage>
</organism>
<proteinExistence type="predicted"/>
<protein>
    <recommendedName>
        <fullName evidence="9">Major facilitator superfamily (MFS) profile domain-containing protein</fullName>
    </recommendedName>
</protein>
<dbReference type="SUPFAM" id="SSF103473">
    <property type="entry name" value="MFS general substrate transporter"/>
    <property type="match status" value="1"/>
</dbReference>
<dbReference type="HOGENOM" id="CLU_029352_2_1_1"/>
<feature type="transmembrane region" description="Helical" evidence="6">
    <location>
        <begin position="398"/>
        <end position="426"/>
    </location>
</feature>
<dbReference type="EMBL" id="JH431968">
    <property type="status" value="NOT_ANNOTATED_CDS"/>
    <property type="molecule type" value="Genomic_DNA"/>
</dbReference>
<evidence type="ECO:0000313" key="8">
    <source>
        <dbReference type="Proteomes" id="UP000014500"/>
    </source>
</evidence>
<feature type="transmembrane region" description="Helical" evidence="6">
    <location>
        <begin position="70"/>
        <end position="86"/>
    </location>
</feature>
<keyword evidence="4 6" id="KW-1133">Transmembrane helix</keyword>
<evidence type="ECO:0008006" key="9">
    <source>
        <dbReference type="Google" id="ProtNLM"/>
    </source>
</evidence>
<evidence type="ECO:0000256" key="5">
    <source>
        <dbReference type="ARBA" id="ARBA00023136"/>
    </source>
</evidence>
<keyword evidence="5 6" id="KW-0472">Membrane</keyword>
<feature type="transmembrane region" description="Helical" evidence="6">
    <location>
        <begin position="300"/>
        <end position="322"/>
    </location>
</feature>
<evidence type="ECO:0000256" key="3">
    <source>
        <dbReference type="ARBA" id="ARBA00022692"/>
    </source>
</evidence>